<name>A0A9N8DRQ3_9STRA</name>
<feature type="compositionally biased region" description="Polar residues" evidence="1">
    <location>
        <begin position="159"/>
        <end position="171"/>
    </location>
</feature>
<organism evidence="2 3">
    <name type="scientific">Seminavis robusta</name>
    <dbReference type="NCBI Taxonomy" id="568900"/>
    <lineage>
        <taxon>Eukaryota</taxon>
        <taxon>Sar</taxon>
        <taxon>Stramenopiles</taxon>
        <taxon>Ochrophyta</taxon>
        <taxon>Bacillariophyta</taxon>
        <taxon>Bacillariophyceae</taxon>
        <taxon>Bacillariophycidae</taxon>
        <taxon>Naviculales</taxon>
        <taxon>Naviculaceae</taxon>
        <taxon>Seminavis</taxon>
    </lineage>
</organism>
<proteinExistence type="predicted"/>
<dbReference type="EMBL" id="CAICTM010000231">
    <property type="protein sequence ID" value="CAB9505490.1"/>
    <property type="molecule type" value="Genomic_DNA"/>
</dbReference>
<feature type="region of interest" description="Disordered" evidence="1">
    <location>
        <begin position="101"/>
        <end position="246"/>
    </location>
</feature>
<sequence>MERSKAGFACRFRELQRESVLRLIVQSSTIKLLLKSNSLTMGKERKPNFTTGLWVKERAKPHIVRHDRVDGKKYTWLVQFENADGSTEEVVKTFLQLSHVDQQGTTQAPTEESPSKEAPPPAEAPPVEATNPTNNQTPVRPKRRAAVNHRICPPPAPQSPQATLASEQSSAPDYDWSKHLEDDKSTSDSIPGFPIHSSSDDDSSDDESAAAKSTETPPPTTPTVSEPTSRADNDLEEDVLPTDERDFEYKEEHREKMIIYKQEKQELLDNEWTVEFMPGKPPMRLNTRVQTRTKHPCYGKTLRKAPDGSKWVVEFNDSTDLKELSSQSLVQIWEPTIQKLYSRCYCRGISRG</sequence>
<protein>
    <submittedName>
        <fullName evidence="2">Uncharacterized protein</fullName>
    </submittedName>
</protein>
<evidence type="ECO:0000313" key="2">
    <source>
        <dbReference type="EMBL" id="CAB9505490.1"/>
    </source>
</evidence>
<evidence type="ECO:0000256" key="1">
    <source>
        <dbReference type="SAM" id="MobiDB-lite"/>
    </source>
</evidence>
<dbReference type="AlphaFoldDB" id="A0A9N8DRQ3"/>
<evidence type="ECO:0000313" key="3">
    <source>
        <dbReference type="Proteomes" id="UP001153069"/>
    </source>
</evidence>
<comment type="caution">
    <text evidence="2">The sequence shown here is derived from an EMBL/GenBank/DDBJ whole genome shotgun (WGS) entry which is preliminary data.</text>
</comment>
<reference evidence="2" key="1">
    <citation type="submission" date="2020-06" db="EMBL/GenBank/DDBJ databases">
        <authorList>
            <consortium name="Plant Systems Biology data submission"/>
        </authorList>
    </citation>
    <scope>NUCLEOTIDE SEQUENCE</scope>
    <source>
        <strain evidence="2">D6</strain>
    </source>
</reference>
<keyword evidence="3" id="KW-1185">Reference proteome</keyword>
<dbReference type="Proteomes" id="UP001153069">
    <property type="component" value="Unassembled WGS sequence"/>
</dbReference>
<accession>A0A9N8DRQ3</accession>
<gene>
    <name evidence="2" type="ORF">SEMRO_232_G094080.1</name>
</gene>
<feature type="compositionally biased region" description="Basic and acidic residues" evidence="1">
    <location>
        <begin position="175"/>
        <end position="186"/>
    </location>
</feature>